<proteinExistence type="predicted"/>
<dbReference type="AlphaFoldDB" id="A0A6N8U8Q3"/>
<dbReference type="Pfam" id="PF14353">
    <property type="entry name" value="CpXC"/>
    <property type="match status" value="1"/>
</dbReference>
<accession>A0A6N8U8Q3</accession>
<gene>
    <name evidence="2" type="ORF">GSF08_03975</name>
</gene>
<organism evidence="2 3">
    <name type="scientific">Copranaerobaculum intestinale</name>
    <dbReference type="NCBI Taxonomy" id="2692629"/>
    <lineage>
        <taxon>Bacteria</taxon>
        <taxon>Bacillati</taxon>
        <taxon>Bacillota</taxon>
        <taxon>Erysipelotrichia</taxon>
        <taxon>Erysipelotrichales</taxon>
        <taxon>Erysipelotrichaceae</taxon>
        <taxon>Copranaerobaculum</taxon>
    </lineage>
</organism>
<keyword evidence="3" id="KW-1185">Reference proteome</keyword>
<protein>
    <recommendedName>
        <fullName evidence="1">CpXC domain-containing protein</fullName>
    </recommendedName>
</protein>
<dbReference type="InterPro" id="IPR025682">
    <property type="entry name" value="CpXC_dom"/>
</dbReference>
<comment type="caution">
    <text evidence="2">The sequence shown here is derived from an EMBL/GenBank/DDBJ whole genome shotgun (WGS) entry which is preliminary data.</text>
</comment>
<feature type="domain" description="CpXC" evidence="1">
    <location>
        <begin position="24"/>
        <end position="124"/>
    </location>
</feature>
<evidence type="ECO:0000259" key="1">
    <source>
        <dbReference type="Pfam" id="PF14353"/>
    </source>
</evidence>
<evidence type="ECO:0000313" key="3">
    <source>
        <dbReference type="Proteomes" id="UP000434036"/>
    </source>
</evidence>
<reference evidence="2 3" key="2">
    <citation type="submission" date="2020-01" db="EMBL/GenBank/DDBJ databases">
        <title>Clostridiaceae sp. nov. isolated from the gut of human by culturomics.</title>
        <authorList>
            <person name="Chang Y."/>
        </authorList>
    </citation>
    <scope>NUCLEOTIDE SEQUENCE [LARGE SCALE GENOMIC DNA]</scope>
    <source>
        <strain evidence="2 3">DONG20-135</strain>
    </source>
</reference>
<dbReference type="EMBL" id="WUUQ01000001">
    <property type="protein sequence ID" value="MXQ73093.1"/>
    <property type="molecule type" value="Genomic_DNA"/>
</dbReference>
<reference evidence="2 3" key="1">
    <citation type="submission" date="2019-12" db="EMBL/GenBank/DDBJ databases">
        <authorList>
            <person name="Yang R."/>
        </authorList>
    </citation>
    <scope>NUCLEOTIDE SEQUENCE [LARGE SCALE GENOMIC DNA]</scope>
    <source>
        <strain evidence="2 3">DONG20-135</strain>
    </source>
</reference>
<name>A0A6N8U8Q3_9FIRM</name>
<dbReference type="Proteomes" id="UP000434036">
    <property type="component" value="Unassembled WGS sequence"/>
</dbReference>
<dbReference type="RefSeq" id="WP_160624515.1">
    <property type="nucleotide sequence ID" value="NZ_WUUQ01000001.1"/>
</dbReference>
<evidence type="ECO:0000313" key="2">
    <source>
        <dbReference type="EMBL" id="MXQ73093.1"/>
    </source>
</evidence>
<sequence length="220" mass="26163">MLKKCRKLLFFWYNKTMKTILVPVSCPNCGHEAYVKSEQFIIPEFHQKHREAILDGSFFQYRCPVCRTAIECIHDCVYHDHARHLLLILKRQGNEKEIVVETVEPIQRLVRTPLQLRETIRIFEDHFHDVPMSDLKARLLAQFKSRGCRLLSISYHDFDEPNKLLWFEVMNDHQQIDYRAVSLKYYEAARQRTSSIIDDTVLQEVTITNVMKRVNLIKND</sequence>